<keyword evidence="3" id="KW-1185">Reference proteome</keyword>
<gene>
    <name evidence="2" type="ORF">GXP70_26250</name>
</gene>
<sequence length="178" mass="20534">MNIWEGSRIRLRAIVPDDWAKFHENDRDSEGARLSDALYFPRSEAGTKAWAEQQAFLGQQGDNIQLVIATLNGDIVGSINSHHCDARNGTFRYGVAIFRPHWRQGYASEAVSLLLRYFFHELRYEKATAHVYAFNESSVRLQEKLGFRLEGTLRGMIFTNGQRHDEYIYGMLSEEFKP</sequence>
<protein>
    <submittedName>
        <fullName evidence="2">GNAT family N-acetyltransferase</fullName>
    </submittedName>
</protein>
<dbReference type="InterPro" id="IPR016181">
    <property type="entry name" value="Acyl_CoA_acyltransferase"/>
</dbReference>
<keyword evidence="2" id="KW-0808">Transferase</keyword>
<dbReference type="KEGG" id="plyc:GXP70_26250"/>
<evidence type="ECO:0000313" key="3">
    <source>
        <dbReference type="Proteomes" id="UP000476064"/>
    </source>
</evidence>
<dbReference type="GO" id="GO:0016747">
    <property type="term" value="F:acyltransferase activity, transferring groups other than amino-acyl groups"/>
    <property type="evidence" value="ECO:0007669"/>
    <property type="project" value="InterPro"/>
</dbReference>
<feature type="domain" description="N-acetyltransferase" evidence="1">
    <location>
        <begin position="9"/>
        <end position="174"/>
    </location>
</feature>
<name>A0A6C0G5W9_9BACL</name>
<organism evidence="2 3">
    <name type="scientific">Paenibacillus lycopersici</name>
    <dbReference type="NCBI Taxonomy" id="2704462"/>
    <lineage>
        <taxon>Bacteria</taxon>
        <taxon>Bacillati</taxon>
        <taxon>Bacillota</taxon>
        <taxon>Bacilli</taxon>
        <taxon>Bacillales</taxon>
        <taxon>Paenibacillaceae</taxon>
        <taxon>Paenibacillus</taxon>
    </lineage>
</organism>
<dbReference type="Pfam" id="PF13302">
    <property type="entry name" value="Acetyltransf_3"/>
    <property type="match status" value="1"/>
</dbReference>
<dbReference type="PANTHER" id="PTHR43415">
    <property type="entry name" value="SPERMIDINE N(1)-ACETYLTRANSFERASE"/>
    <property type="match status" value="1"/>
</dbReference>
<evidence type="ECO:0000259" key="1">
    <source>
        <dbReference type="PROSITE" id="PS51186"/>
    </source>
</evidence>
<dbReference type="Gene3D" id="3.40.630.30">
    <property type="match status" value="1"/>
</dbReference>
<proteinExistence type="predicted"/>
<dbReference type="SUPFAM" id="SSF55729">
    <property type="entry name" value="Acyl-CoA N-acyltransferases (Nat)"/>
    <property type="match status" value="1"/>
</dbReference>
<dbReference type="PROSITE" id="PS51186">
    <property type="entry name" value="GNAT"/>
    <property type="match status" value="1"/>
</dbReference>
<dbReference type="AlphaFoldDB" id="A0A6C0G5W9"/>
<reference evidence="2 3" key="1">
    <citation type="submission" date="2020-01" db="EMBL/GenBank/DDBJ databases">
        <title>Paenibacillus sp. nov., isolated from tomato rhizosphere.</title>
        <authorList>
            <person name="Weon H.-Y."/>
            <person name="Lee S.A."/>
        </authorList>
    </citation>
    <scope>NUCLEOTIDE SEQUENCE [LARGE SCALE GENOMIC DNA]</scope>
    <source>
        <strain evidence="2 3">12200R-189</strain>
    </source>
</reference>
<dbReference type="RefSeq" id="WP_162359554.1">
    <property type="nucleotide sequence ID" value="NZ_CP048209.1"/>
</dbReference>
<dbReference type="EMBL" id="CP048209">
    <property type="protein sequence ID" value="QHT63124.1"/>
    <property type="molecule type" value="Genomic_DNA"/>
</dbReference>
<dbReference type="InterPro" id="IPR000182">
    <property type="entry name" value="GNAT_dom"/>
</dbReference>
<dbReference type="Proteomes" id="UP000476064">
    <property type="component" value="Chromosome"/>
</dbReference>
<evidence type="ECO:0000313" key="2">
    <source>
        <dbReference type="EMBL" id="QHT63124.1"/>
    </source>
</evidence>
<accession>A0A6C0G5W9</accession>
<dbReference type="PANTHER" id="PTHR43415:SF5">
    <property type="entry name" value="ACETYLTRANSFERASE"/>
    <property type="match status" value="1"/>
</dbReference>